<evidence type="ECO:0000313" key="2">
    <source>
        <dbReference type="Proteomes" id="UP000603453"/>
    </source>
</evidence>
<dbReference type="AlphaFoldDB" id="A0A8H7QH22"/>
<protein>
    <submittedName>
        <fullName evidence="1">Uncharacterized protein</fullName>
    </submittedName>
</protein>
<dbReference type="OrthoDB" id="2289822at2759"/>
<organism evidence="1 2">
    <name type="scientific">Mucor saturninus</name>
    <dbReference type="NCBI Taxonomy" id="64648"/>
    <lineage>
        <taxon>Eukaryota</taxon>
        <taxon>Fungi</taxon>
        <taxon>Fungi incertae sedis</taxon>
        <taxon>Mucoromycota</taxon>
        <taxon>Mucoromycotina</taxon>
        <taxon>Mucoromycetes</taxon>
        <taxon>Mucorales</taxon>
        <taxon>Mucorineae</taxon>
        <taxon>Mucoraceae</taxon>
        <taxon>Mucor</taxon>
    </lineage>
</organism>
<dbReference type="Proteomes" id="UP000603453">
    <property type="component" value="Unassembled WGS sequence"/>
</dbReference>
<accession>A0A8H7QH22</accession>
<keyword evidence="2" id="KW-1185">Reference proteome</keyword>
<comment type="caution">
    <text evidence="1">The sequence shown here is derived from an EMBL/GenBank/DDBJ whole genome shotgun (WGS) entry which is preliminary data.</text>
</comment>
<proteinExistence type="predicted"/>
<evidence type="ECO:0000313" key="1">
    <source>
        <dbReference type="EMBL" id="KAG2191580.1"/>
    </source>
</evidence>
<name>A0A8H7QH22_9FUNG</name>
<reference evidence="1" key="1">
    <citation type="submission" date="2020-12" db="EMBL/GenBank/DDBJ databases">
        <title>Metabolic potential, ecology and presence of endohyphal bacteria is reflected in genomic diversity of Mucoromycotina.</title>
        <authorList>
            <person name="Muszewska A."/>
            <person name="Okrasinska A."/>
            <person name="Steczkiewicz K."/>
            <person name="Drgas O."/>
            <person name="Orlowska M."/>
            <person name="Perlinska-Lenart U."/>
            <person name="Aleksandrzak-Piekarczyk T."/>
            <person name="Szatraj K."/>
            <person name="Zielenkiewicz U."/>
            <person name="Pilsyk S."/>
            <person name="Malc E."/>
            <person name="Mieczkowski P."/>
            <person name="Kruszewska J.S."/>
            <person name="Biernat P."/>
            <person name="Pawlowska J."/>
        </authorList>
    </citation>
    <scope>NUCLEOTIDE SEQUENCE</scope>
    <source>
        <strain evidence="1">WA0000017839</strain>
    </source>
</reference>
<gene>
    <name evidence="1" type="ORF">INT47_006026</name>
</gene>
<dbReference type="EMBL" id="JAEPRD010000385">
    <property type="protein sequence ID" value="KAG2191580.1"/>
    <property type="molecule type" value="Genomic_DNA"/>
</dbReference>
<sequence>MTNPNSIQKVKLLRASQKGLTRRLLKSIPDFTTHATTCDIPILPATTADTVANLVLSNTTATASEDYDVDMSEFCDFDVAGIDPNTMNMLTEKEIVEQEEHDRYIDGEVSDIESEDDADSEEFQKARECQLEEVDDADECLALIKKKIPNSFVRTHEICSDKGCHLFDPVVDADEVACPCCGAPRRPGSVVKMVDIGDHISHMLTCDDFRKEVEQAKGLFAGKHDIGIVLCVDGFTSRVSNQSMVMIHVIIPSLDPSIRYTDDYTFQIVILFGDTKTDFDSYLRPIIQSLDRLSQQPIIVKRNGVFVAKSHIYNLGVIADGIEINQRLLKFAGHTSWHGCRFCLVKGGHPVEEKKSGMYFFKRGAPIRTREPLTQEVPVGAERYGIKEPTPFGQLSTFLSIDFFMCDELHMFSNVSKLCFELFSPRYNGRYKFVDNEARYPFALTTDDILNVKRSMDESRCTIPSDFNGSFKGVLSENARSMYRSVDWIAWLVYVVPTIIAPLFIAKETRIAVVPLARGIKISLQWSISSAEVQEIDGSFETWFKYLDTCLANETISRTVFRSNLHQLHHIPYMIRRMGPLRCYSARSLERSIGTYKKRIRSSRHPGINAGNIMETRGLFKFFNASCIFDFSALTASPDSNDKNFEQHPQDATYPQLWSPFDDSFPHVGVLLQGSSDVLICGLYRTIPWCRALMGCMTRLTGVRQRVVLPFHQQQQLRISTRLFHDNQVYISELYKKKNKSCSRGGKFVMFEAIHKNK</sequence>